<dbReference type="InterPro" id="IPR043003">
    <property type="entry name" value="FANCL_d3_sf"/>
</dbReference>
<sequence length="346" mass="39544">METPASLMHQCPLLLPQNRAKTVYEGFITAQGRDFHLRILLPEDLQLKNARLLCSWQLKAILSGYHQIVQQRMQHSSDLMSFMMELKMVLEVALKNKQELHVSLPPPQFYSSLIEEIGTLGWDKLVYADTCFSTIKLKAEDASGREHLLTLKLKTKYPAESPDCFVDFPVSFSVSWTPKSSIVNIHSQFLTALESLKTFWDVMDEIDEKTWVLEPEKPTRSATARRIALVVKPLGIKLSRNIHLWDPENSLLQNLKDVLEIDFPARAILEKSDFSMDCGICYAYQLDGAIPDQVCDNSQCGQPFHQICLYEWLRGLLTSRQSFNIIFGECPYCSKPITLKMSGRKP</sequence>
<dbReference type="PANTHER" id="PTHR13206">
    <property type="entry name" value="UBIQUITIN LIGASE PROTEIN PHF9 FANCONI ANEMIA GROUP L PROTEIN"/>
    <property type="match status" value="1"/>
</dbReference>
<dbReference type="PANTHER" id="PTHR13206:SF0">
    <property type="entry name" value="E3 UBIQUITIN-PROTEIN LIGASE FANCL"/>
    <property type="match status" value="1"/>
</dbReference>
<dbReference type="InterPro" id="IPR044037">
    <property type="entry name" value="FANCL_d3"/>
</dbReference>
<dbReference type="Pfam" id="PF18891">
    <property type="entry name" value="FANCL_d3"/>
    <property type="match status" value="2"/>
</dbReference>
<dbReference type="GO" id="GO:0006513">
    <property type="term" value="P:protein monoubiquitination"/>
    <property type="evidence" value="ECO:0007669"/>
    <property type="project" value="TreeGrafter"/>
</dbReference>
<evidence type="ECO:0000259" key="3">
    <source>
        <dbReference type="Pfam" id="PF18890"/>
    </source>
</evidence>
<dbReference type="FunFam" id="3.30.40.10:FF:000221">
    <property type="entry name" value="E3 ubiquitin-protein ligase FANCL isoform X2"/>
    <property type="match status" value="1"/>
</dbReference>
<proteinExistence type="predicted"/>
<organism evidence="5 6">
    <name type="scientific">Rhinolophus ferrumequinum</name>
    <name type="common">Greater horseshoe bat</name>
    <dbReference type="NCBI Taxonomy" id="59479"/>
    <lineage>
        <taxon>Eukaryota</taxon>
        <taxon>Metazoa</taxon>
        <taxon>Chordata</taxon>
        <taxon>Craniata</taxon>
        <taxon>Vertebrata</taxon>
        <taxon>Euteleostomi</taxon>
        <taxon>Mammalia</taxon>
        <taxon>Eutheria</taxon>
        <taxon>Laurasiatheria</taxon>
        <taxon>Chiroptera</taxon>
        <taxon>Yinpterochiroptera</taxon>
        <taxon>Rhinolophoidea</taxon>
        <taxon>Rhinolophidae</taxon>
        <taxon>Rhinolophinae</taxon>
        <taxon>Rhinolophus</taxon>
    </lineage>
</organism>
<dbReference type="SMART" id="SM01197">
    <property type="entry name" value="FANCL_C"/>
    <property type="match status" value="1"/>
</dbReference>
<dbReference type="GO" id="GO:0043240">
    <property type="term" value="C:Fanconi anaemia nuclear complex"/>
    <property type="evidence" value="ECO:0007669"/>
    <property type="project" value="InterPro"/>
</dbReference>
<evidence type="ECO:0000259" key="2">
    <source>
        <dbReference type="Pfam" id="PF11793"/>
    </source>
</evidence>
<comment type="caution">
    <text evidence="5">The sequence shown here is derived from an EMBL/GenBank/DDBJ whole genome shotgun (WGS) entry which is preliminary data.</text>
</comment>
<dbReference type="GO" id="GO:0061630">
    <property type="term" value="F:ubiquitin protein ligase activity"/>
    <property type="evidence" value="ECO:0007669"/>
    <property type="project" value="UniProtKB-ARBA"/>
</dbReference>
<dbReference type="Proteomes" id="UP000585614">
    <property type="component" value="Unassembled WGS sequence"/>
</dbReference>
<dbReference type="InterPro" id="IPR043898">
    <property type="entry name" value="FANCL_d2"/>
</dbReference>
<dbReference type="InterPro" id="IPR016135">
    <property type="entry name" value="UBQ-conjugating_enzyme/RWD"/>
</dbReference>
<dbReference type="GO" id="GO:0036297">
    <property type="term" value="P:interstrand cross-link repair"/>
    <property type="evidence" value="ECO:0007669"/>
    <property type="project" value="InterPro"/>
</dbReference>
<dbReference type="Pfam" id="PF11793">
    <property type="entry name" value="FANCL_C"/>
    <property type="match status" value="1"/>
</dbReference>
<dbReference type="CDD" id="cd16490">
    <property type="entry name" value="RING-CH-C4HC3_FANCL"/>
    <property type="match status" value="1"/>
</dbReference>
<gene>
    <name evidence="5" type="ORF">mRhiFer1_005006</name>
</gene>
<dbReference type="AlphaFoldDB" id="A0A7J7V7U1"/>
<dbReference type="Gene3D" id="3.30.40.10">
    <property type="entry name" value="Zinc/RING finger domain, C3HC4 (zinc finger)"/>
    <property type="match status" value="1"/>
</dbReference>
<dbReference type="FunFam" id="3.10.110.10:FF:000081">
    <property type="entry name" value="E3 ubiquitin-protein ligase FANCL"/>
    <property type="match status" value="1"/>
</dbReference>
<dbReference type="InterPro" id="IPR019162">
    <property type="entry name" value="FancL_WD-rpt_cont_dom"/>
</dbReference>
<name>A0A7J7V7U1_RHIFE</name>
<feature type="domain" description="FANCL UBC-like" evidence="4">
    <location>
        <begin position="199"/>
        <end position="229"/>
    </location>
</feature>
<protein>
    <submittedName>
        <fullName evidence="5">FA complementation group L</fullName>
    </submittedName>
</protein>
<feature type="domain" description="Fanconi anemia complex subunit FancL WD-repeat containing" evidence="1">
    <location>
        <begin position="6"/>
        <end position="91"/>
    </location>
</feature>
<dbReference type="SUPFAM" id="SSF57850">
    <property type="entry name" value="RING/U-box"/>
    <property type="match status" value="1"/>
</dbReference>
<feature type="domain" description="FANCL UBC-like" evidence="3">
    <location>
        <begin position="107"/>
        <end position="196"/>
    </location>
</feature>
<evidence type="ECO:0000313" key="5">
    <source>
        <dbReference type="EMBL" id="KAF6321118.1"/>
    </source>
</evidence>
<feature type="domain" description="FANCL UBC-like" evidence="4">
    <location>
        <begin position="230"/>
        <end position="265"/>
    </location>
</feature>
<dbReference type="InterPro" id="IPR013083">
    <property type="entry name" value="Znf_RING/FYVE/PHD"/>
</dbReference>
<feature type="domain" description="FANCL C-terminal" evidence="2">
    <location>
        <begin position="274"/>
        <end position="342"/>
    </location>
</feature>
<evidence type="ECO:0000313" key="6">
    <source>
        <dbReference type="Proteomes" id="UP000585614"/>
    </source>
</evidence>
<dbReference type="EMBL" id="JACAGC010000014">
    <property type="protein sequence ID" value="KAF6321118.1"/>
    <property type="molecule type" value="Genomic_DNA"/>
</dbReference>
<dbReference type="CDD" id="cd23786">
    <property type="entry name" value="ELF_FANCL"/>
    <property type="match status" value="1"/>
</dbReference>
<dbReference type="InterPro" id="IPR026850">
    <property type="entry name" value="FANCL_C"/>
</dbReference>
<dbReference type="Gene3D" id="3.10.110.20">
    <property type="entry name" value="RWD domain-like"/>
    <property type="match status" value="2"/>
</dbReference>
<reference evidence="5 6" key="1">
    <citation type="journal article" date="2020" name="Nature">
        <title>Six reference-quality genomes reveal evolution of bat adaptations.</title>
        <authorList>
            <person name="Jebb D."/>
            <person name="Huang Z."/>
            <person name="Pippel M."/>
            <person name="Hughes G.M."/>
            <person name="Lavrichenko K."/>
            <person name="Devanna P."/>
            <person name="Winkler S."/>
            <person name="Jermiin L.S."/>
            <person name="Skirmuntt E.C."/>
            <person name="Katzourakis A."/>
            <person name="Burkitt-Gray L."/>
            <person name="Ray D.A."/>
            <person name="Sullivan K.A.M."/>
            <person name="Roscito J.G."/>
            <person name="Kirilenko B.M."/>
            <person name="Davalos L.M."/>
            <person name="Corthals A.P."/>
            <person name="Power M.L."/>
            <person name="Jones G."/>
            <person name="Ransome R.D."/>
            <person name="Dechmann D.K.N."/>
            <person name="Locatelli A.G."/>
            <person name="Puechmaille S.J."/>
            <person name="Fedrigo O."/>
            <person name="Jarvis E.D."/>
            <person name="Hiller M."/>
            <person name="Vernes S.C."/>
            <person name="Myers E.W."/>
            <person name="Teeling E.C."/>
        </authorList>
    </citation>
    <scope>NUCLEOTIDE SEQUENCE [LARGE SCALE GENOMIC DNA]</scope>
    <source>
        <strain evidence="5">MRhiFer1</strain>
        <tissue evidence="5">Lung</tissue>
    </source>
</reference>
<dbReference type="Gene3D" id="3.10.110.10">
    <property type="entry name" value="Ubiquitin Conjugating Enzyme"/>
    <property type="match status" value="1"/>
</dbReference>
<accession>A0A7J7V7U1</accession>
<evidence type="ECO:0000259" key="1">
    <source>
        <dbReference type="Pfam" id="PF09765"/>
    </source>
</evidence>
<dbReference type="Pfam" id="PF18890">
    <property type="entry name" value="FANCL_d2"/>
    <property type="match status" value="1"/>
</dbReference>
<dbReference type="CDD" id="cd23831">
    <property type="entry name" value="DRWD-N_FANCL"/>
    <property type="match status" value="1"/>
</dbReference>
<dbReference type="CDD" id="cd23832">
    <property type="entry name" value="DRWD-C_FANCL"/>
    <property type="match status" value="1"/>
</dbReference>
<dbReference type="InterPro" id="IPR026848">
    <property type="entry name" value="Fancl"/>
</dbReference>
<evidence type="ECO:0000259" key="4">
    <source>
        <dbReference type="Pfam" id="PF18891"/>
    </source>
</evidence>
<dbReference type="Pfam" id="PF09765">
    <property type="entry name" value="FANCL_d1"/>
    <property type="match status" value="1"/>
</dbReference>